<evidence type="ECO:0000313" key="2">
    <source>
        <dbReference type="EMBL" id="CUR60019.1"/>
    </source>
</evidence>
<proteinExistence type="predicted"/>
<accession>A0A2P2CDI5</accession>
<name>A0A2P2CDI5_9ZZZZ</name>
<reference evidence="2" key="1">
    <citation type="submission" date="2015-08" db="EMBL/GenBank/DDBJ databases">
        <authorList>
            <person name="Babu N.S."/>
            <person name="Beckwith C.J."/>
            <person name="Beseler K.G."/>
            <person name="Brison A."/>
            <person name="Carone J.V."/>
            <person name="Caskin T.P."/>
            <person name="Diamond M."/>
            <person name="Durham M.E."/>
            <person name="Foxe J.M."/>
            <person name="Go M."/>
            <person name="Henderson B.A."/>
            <person name="Jones I.B."/>
            <person name="McGettigan J.A."/>
            <person name="Micheletti S.J."/>
            <person name="Nasrallah M.E."/>
            <person name="Ortiz D."/>
            <person name="Piller C.R."/>
            <person name="Privatt S.R."/>
            <person name="Schneider S.L."/>
            <person name="Sharp S."/>
            <person name="Smith T.C."/>
            <person name="Stanton J.D."/>
            <person name="Ullery H.E."/>
            <person name="Wilson R.J."/>
            <person name="Serrano M.G."/>
            <person name="Buck G."/>
            <person name="Lee V."/>
            <person name="Wang Y."/>
            <person name="Carvalho R."/>
            <person name="Voegtly L."/>
            <person name="Shi R."/>
            <person name="Duckworth R."/>
            <person name="Johnson A."/>
            <person name="Loviza R."/>
            <person name="Walstead R."/>
            <person name="Shah Z."/>
            <person name="Kiflezghi M."/>
            <person name="Wade K."/>
            <person name="Ball S.L."/>
            <person name="Bradley K.W."/>
            <person name="Asai D.J."/>
            <person name="Bowman C.A."/>
            <person name="Russell D.A."/>
            <person name="Pope W.H."/>
            <person name="Jacobs-Sera D."/>
            <person name="Hendrix R.W."/>
            <person name="Hatfull G.F."/>
        </authorList>
    </citation>
    <scope>NUCLEOTIDE SEQUENCE</scope>
</reference>
<feature type="compositionally biased region" description="Basic and acidic residues" evidence="1">
    <location>
        <begin position="38"/>
        <end position="68"/>
    </location>
</feature>
<organism evidence="2">
    <name type="scientific">metagenome</name>
    <dbReference type="NCBI Taxonomy" id="256318"/>
    <lineage>
        <taxon>unclassified sequences</taxon>
        <taxon>metagenomes</taxon>
    </lineage>
</organism>
<feature type="compositionally biased region" description="Basic and acidic residues" evidence="1">
    <location>
        <begin position="89"/>
        <end position="141"/>
    </location>
</feature>
<protein>
    <submittedName>
        <fullName evidence="2">Uncharacterized protein</fullName>
    </submittedName>
</protein>
<gene>
    <name evidence="2" type="ORF">NOCA270038</name>
</gene>
<sequence length="246" mass="26674">MVAGVRRGGGPAVHGRGGPGLLRAPQGHRGAHPVHSRQRAEPRGVHVLLHLRDPDAPGLRGGHDDPAVRRAAQPRGHHLGQVDRQGPSLDRDRHDDLRCGGDAVHRPLLDADAGRADADPVRDLGDHRAGPRPGPHQEEARRGRRRRDLASVTPEIHEADPFDLPAWVGEQEITWYADSGARFGHHIRGRVTAVDQPDLPCDLLAVDQAYPCRATCWPSTRPIPSRSPTPAGGARPTRRGTTTRSC</sequence>
<feature type="compositionally biased region" description="Gly residues" evidence="1">
    <location>
        <begin position="1"/>
        <end position="20"/>
    </location>
</feature>
<feature type="region of interest" description="Disordered" evidence="1">
    <location>
        <begin position="1"/>
        <end position="148"/>
    </location>
</feature>
<evidence type="ECO:0000256" key="1">
    <source>
        <dbReference type="SAM" id="MobiDB-lite"/>
    </source>
</evidence>
<dbReference type="AlphaFoldDB" id="A0A2P2CDI5"/>
<feature type="region of interest" description="Disordered" evidence="1">
    <location>
        <begin position="218"/>
        <end position="246"/>
    </location>
</feature>
<dbReference type="EMBL" id="CZKA01000067">
    <property type="protein sequence ID" value="CUR60019.1"/>
    <property type="molecule type" value="Genomic_DNA"/>
</dbReference>